<proteinExistence type="predicted"/>
<evidence type="ECO:0000313" key="3">
    <source>
        <dbReference type="Proteomes" id="UP000607653"/>
    </source>
</evidence>
<keyword evidence="1" id="KW-0732">Signal</keyword>
<sequence length="63" mass="7536">MPFPHFISSFVVLLFRVLALPKPFFNLRFQYHLIRWSLIAGRIAGRTAEEIEKYWTSRYSTSE</sequence>
<dbReference type="CDD" id="cd00167">
    <property type="entry name" value="SANT"/>
    <property type="match status" value="1"/>
</dbReference>
<gene>
    <name evidence="2" type="ORF">HUJ06_027182</name>
</gene>
<feature type="chain" id="PRO_5033032520" evidence="1">
    <location>
        <begin position="20"/>
        <end position="63"/>
    </location>
</feature>
<accession>A0A822Y3T8</accession>
<dbReference type="InterPro" id="IPR001005">
    <property type="entry name" value="SANT/Myb"/>
</dbReference>
<protein>
    <submittedName>
        <fullName evidence="2">Uncharacterized protein</fullName>
    </submittedName>
</protein>
<dbReference type="Proteomes" id="UP000607653">
    <property type="component" value="Unassembled WGS sequence"/>
</dbReference>
<comment type="caution">
    <text evidence="2">The sequence shown here is derived from an EMBL/GenBank/DDBJ whole genome shotgun (WGS) entry which is preliminary data.</text>
</comment>
<feature type="signal peptide" evidence="1">
    <location>
        <begin position="1"/>
        <end position="19"/>
    </location>
</feature>
<dbReference type="Gene3D" id="1.10.10.60">
    <property type="entry name" value="Homeodomain-like"/>
    <property type="match status" value="1"/>
</dbReference>
<name>A0A822Y3T8_NELNU</name>
<reference evidence="2 3" key="1">
    <citation type="journal article" date="2020" name="Mol. Biol. Evol.">
        <title>Distinct Expression and Methylation Patterns for Genes with Different Fates following a Single Whole-Genome Duplication in Flowering Plants.</title>
        <authorList>
            <person name="Shi T."/>
            <person name="Rahmani R.S."/>
            <person name="Gugger P.F."/>
            <person name="Wang M."/>
            <person name="Li H."/>
            <person name="Zhang Y."/>
            <person name="Li Z."/>
            <person name="Wang Q."/>
            <person name="Van de Peer Y."/>
            <person name="Marchal K."/>
            <person name="Chen J."/>
        </authorList>
    </citation>
    <scope>NUCLEOTIDE SEQUENCE [LARGE SCALE GENOMIC DNA]</scope>
    <source>
        <tissue evidence="2">Leaf</tissue>
    </source>
</reference>
<dbReference type="EMBL" id="DUZY01000002">
    <property type="protein sequence ID" value="DAD25715.1"/>
    <property type="molecule type" value="Genomic_DNA"/>
</dbReference>
<evidence type="ECO:0000313" key="2">
    <source>
        <dbReference type="EMBL" id="DAD25715.1"/>
    </source>
</evidence>
<evidence type="ECO:0000256" key="1">
    <source>
        <dbReference type="SAM" id="SignalP"/>
    </source>
</evidence>
<keyword evidence="3" id="KW-1185">Reference proteome</keyword>
<dbReference type="AlphaFoldDB" id="A0A822Y3T8"/>
<organism evidence="2 3">
    <name type="scientific">Nelumbo nucifera</name>
    <name type="common">Sacred lotus</name>
    <dbReference type="NCBI Taxonomy" id="4432"/>
    <lineage>
        <taxon>Eukaryota</taxon>
        <taxon>Viridiplantae</taxon>
        <taxon>Streptophyta</taxon>
        <taxon>Embryophyta</taxon>
        <taxon>Tracheophyta</taxon>
        <taxon>Spermatophyta</taxon>
        <taxon>Magnoliopsida</taxon>
        <taxon>Proteales</taxon>
        <taxon>Nelumbonaceae</taxon>
        <taxon>Nelumbo</taxon>
    </lineage>
</organism>